<feature type="domain" description="Anaphase-promoting complex subunit 5" evidence="7">
    <location>
        <begin position="244"/>
        <end position="332"/>
    </location>
</feature>
<comment type="similarity">
    <text evidence="1">Belongs to the APC5 family.</text>
</comment>
<protein>
    <recommendedName>
        <fullName evidence="2">Anaphase-promoting complex subunit 5</fullName>
    </recommendedName>
</protein>
<keyword evidence="9" id="KW-1185">Reference proteome</keyword>
<dbReference type="Pfam" id="PF12862">
    <property type="entry name" value="ANAPC5"/>
    <property type="match status" value="2"/>
</dbReference>
<dbReference type="GO" id="GO:0051301">
    <property type="term" value="P:cell division"/>
    <property type="evidence" value="ECO:0007669"/>
    <property type="project" value="UniProtKB-KW"/>
</dbReference>
<evidence type="ECO:0000256" key="1">
    <source>
        <dbReference type="ARBA" id="ARBA00007450"/>
    </source>
</evidence>
<evidence type="ECO:0000256" key="5">
    <source>
        <dbReference type="ARBA" id="ARBA00022786"/>
    </source>
</evidence>
<evidence type="ECO:0000256" key="6">
    <source>
        <dbReference type="ARBA" id="ARBA00023306"/>
    </source>
</evidence>
<dbReference type="RefSeq" id="XP_018229380.1">
    <property type="nucleotide sequence ID" value="XM_018374428.1"/>
</dbReference>
<dbReference type="STRING" id="1408657.A0A0W4ZME8"/>
<dbReference type="InterPro" id="IPR037679">
    <property type="entry name" value="Apc5"/>
</dbReference>
<comment type="caution">
    <text evidence="8">The sequence shown here is derived from an EMBL/GenBank/DDBJ whole genome shotgun (WGS) entry which is preliminary data.</text>
</comment>
<evidence type="ECO:0000259" key="7">
    <source>
        <dbReference type="Pfam" id="PF12862"/>
    </source>
</evidence>
<feature type="domain" description="Anaphase-promoting complex subunit 5" evidence="7">
    <location>
        <begin position="537"/>
        <end position="605"/>
    </location>
</feature>
<dbReference type="GeneID" id="28940683"/>
<dbReference type="PANTHER" id="PTHR12830:SF9">
    <property type="entry name" value="ANAPHASE-PROMOTING COMPLEX SUBUNIT 5"/>
    <property type="match status" value="1"/>
</dbReference>
<dbReference type="InterPro" id="IPR026000">
    <property type="entry name" value="Apc5_dom"/>
</dbReference>
<dbReference type="GO" id="GO:0070979">
    <property type="term" value="P:protein K11-linked ubiquitination"/>
    <property type="evidence" value="ECO:0007669"/>
    <property type="project" value="TreeGrafter"/>
</dbReference>
<dbReference type="VEuPathDB" id="FungiDB:T551_02165"/>
<dbReference type="OrthoDB" id="2504561at2759"/>
<evidence type="ECO:0000256" key="3">
    <source>
        <dbReference type="ARBA" id="ARBA00022618"/>
    </source>
</evidence>
<dbReference type="GO" id="GO:0005680">
    <property type="term" value="C:anaphase-promoting complex"/>
    <property type="evidence" value="ECO:0007669"/>
    <property type="project" value="InterPro"/>
</dbReference>
<name>A0A0W4ZME8_PNEJ7</name>
<sequence>MHAFFGKYLTPHKIALLVLVELYCSFLLPPKHTIPVLTLVMEHLDPSCGTPSTLKHLQQFTSDKASHLPGRSIYDMILKRLWDLQSFDDLVSFFSSIPGLISRRQSPPAIGRRLLLLSPSSFLGSFVRKCVVEFNNLPLDDVINLWKSLVTYRSISVPKWLQKNPEKTSFGTSTTLQTLWEGDSSQKIQNDFEECLSVSDIERLFEFHVSKMQTENKCRLSKEMKEQLTNFMKQNVTAPHVVNYVKFLDSWRSGDYRTSFDYLFRYFDYTMRNRDKTGYQYALLDLAMLQADFYCNKEAIWAIQESIDTARENKDHACLNYALSFLIEFQRKEAEGITGQSVSDEQVLNYLLLKTKETKMIHLQAVTFLAEARRSLLEEAMIDRAFEMVMKSLNLALESCSMSLVSSCILMQSGIWLNLGCSYLCSVLLSIFLKYPSDDMSVEEVVRMRCAYAFHLSKQGKFDESKKLMLETQEIAFKSHKVYHVWSSYFLYQELKQAIRRKDLQYAEKLYSQLSSIDVDGDISFYISISEIELEAKKGNFSLSFDKLSDMQNRVKTAKFEGLYHLTLLLVSAQLYIECQQPLKAFSIVSKCILLAKTYHNMSLIIKAVLLFSQILLHLEEFLAAYDAVQRLMPKLLETSDLEHESLAYFIMAQSMLGHHQKHRDLQMDPTTRHEIHHFLDLALKGTSTPLHLLANKTGFHTLQDVEYQDKVLSKKALFYQTVDSLSQSS</sequence>
<evidence type="ECO:0000256" key="4">
    <source>
        <dbReference type="ARBA" id="ARBA00022776"/>
    </source>
</evidence>
<dbReference type="eggNOG" id="KOG4322">
    <property type="taxonomic scope" value="Eukaryota"/>
</dbReference>
<dbReference type="AlphaFoldDB" id="A0A0W4ZME8"/>
<proteinExistence type="inferred from homology"/>
<organism evidence="8 9">
    <name type="scientific">Pneumocystis jirovecii (strain RU7)</name>
    <name type="common">Human pneumocystis pneumonia agent</name>
    <dbReference type="NCBI Taxonomy" id="1408657"/>
    <lineage>
        <taxon>Eukaryota</taxon>
        <taxon>Fungi</taxon>
        <taxon>Dikarya</taxon>
        <taxon>Ascomycota</taxon>
        <taxon>Taphrinomycotina</taxon>
        <taxon>Pneumocystomycetes</taxon>
        <taxon>Pneumocystaceae</taxon>
        <taxon>Pneumocystis</taxon>
    </lineage>
</organism>
<reference evidence="9" key="1">
    <citation type="journal article" date="2016" name="Nat. Commun.">
        <title>Genome analysis of three Pneumocystis species reveals adaptation mechanisms to life exclusively in mammalian hosts.</title>
        <authorList>
            <person name="Ma L."/>
            <person name="Chen Z."/>
            <person name="Huang D.W."/>
            <person name="Kutty G."/>
            <person name="Ishihara M."/>
            <person name="Wang H."/>
            <person name="Abouelleil A."/>
            <person name="Bishop L."/>
            <person name="Davey E."/>
            <person name="Deng R."/>
            <person name="Deng X."/>
            <person name="Fan L."/>
            <person name="Fantoni G."/>
            <person name="Fitzgerald M."/>
            <person name="Gogineni E."/>
            <person name="Goldberg J.M."/>
            <person name="Handley G."/>
            <person name="Hu X."/>
            <person name="Huber C."/>
            <person name="Jiao X."/>
            <person name="Jones K."/>
            <person name="Levin J.Z."/>
            <person name="Liu Y."/>
            <person name="Macdonald P."/>
            <person name="Melnikov A."/>
            <person name="Raley C."/>
            <person name="Sassi M."/>
            <person name="Sherman B.T."/>
            <person name="Song X."/>
            <person name="Sykes S."/>
            <person name="Tran B."/>
            <person name="Walsh L."/>
            <person name="Xia Y."/>
            <person name="Yang J."/>
            <person name="Young S."/>
            <person name="Zeng Q."/>
            <person name="Zheng X."/>
            <person name="Stephens R."/>
            <person name="Nusbaum C."/>
            <person name="Birren B.W."/>
            <person name="Azadi P."/>
            <person name="Lempicki R.A."/>
            <person name="Cuomo C.A."/>
            <person name="Kovacs J.A."/>
        </authorList>
    </citation>
    <scope>NUCLEOTIDE SEQUENCE [LARGE SCALE GENOMIC DNA]</scope>
    <source>
        <strain evidence="9">RU7</strain>
    </source>
</reference>
<evidence type="ECO:0000256" key="2">
    <source>
        <dbReference type="ARBA" id="ARBA00016066"/>
    </source>
</evidence>
<dbReference type="Proteomes" id="UP000053447">
    <property type="component" value="Unassembled WGS sequence"/>
</dbReference>
<dbReference type="GO" id="GO:0031145">
    <property type="term" value="P:anaphase-promoting complex-dependent catabolic process"/>
    <property type="evidence" value="ECO:0007669"/>
    <property type="project" value="TreeGrafter"/>
</dbReference>
<evidence type="ECO:0000313" key="9">
    <source>
        <dbReference type="Proteomes" id="UP000053447"/>
    </source>
</evidence>
<accession>A0A0W4ZME8</accession>
<evidence type="ECO:0000313" key="8">
    <source>
        <dbReference type="EMBL" id="KTW29549.1"/>
    </source>
</evidence>
<dbReference type="EMBL" id="LFWA01000009">
    <property type="protein sequence ID" value="KTW29549.1"/>
    <property type="molecule type" value="Genomic_DNA"/>
</dbReference>
<keyword evidence="6" id="KW-0131">Cell cycle</keyword>
<dbReference type="GO" id="GO:0045842">
    <property type="term" value="P:positive regulation of mitotic metaphase/anaphase transition"/>
    <property type="evidence" value="ECO:0007669"/>
    <property type="project" value="TreeGrafter"/>
</dbReference>
<keyword evidence="5" id="KW-0833">Ubl conjugation pathway</keyword>
<dbReference type="PANTHER" id="PTHR12830">
    <property type="entry name" value="ANAPHASE-PROMOTING COMPLEX SUBUNIT 5"/>
    <property type="match status" value="1"/>
</dbReference>
<gene>
    <name evidence="8" type="ORF">T551_02165</name>
</gene>
<keyword evidence="3" id="KW-0132">Cell division</keyword>
<keyword evidence="4" id="KW-0498">Mitosis</keyword>